<dbReference type="PANTHER" id="PTHR45458">
    <property type="entry name" value="SHORT-CHAIN DEHYDROGENASE/REDUCTASE SDR"/>
    <property type="match status" value="1"/>
</dbReference>
<protein>
    <submittedName>
        <fullName evidence="1">NAD(P)-dependent dehydrogenase (Short-subunit alcohol dehydrogenase family)</fullName>
    </submittedName>
</protein>
<dbReference type="RefSeq" id="WP_109775447.1">
    <property type="nucleotide sequence ID" value="NZ_QGDQ01000021.1"/>
</dbReference>
<dbReference type="Proteomes" id="UP000245469">
    <property type="component" value="Unassembled WGS sequence"/>
</dbReference>
<dbReference type="InterPro" id="IPR052184">
    <property type="entry name" value="SDR_enzymes"/>
</dbReference>
<dbReference type="Gene3D" id="3.40.50.720">
    <property type="entry name" value="NAD(P)-binding Rossmann-like Domain"/>
    <property type="match status" value="1"/>
</dbReference>
<comment type="caution">
    <text evidence="1">The sequence shown here is derived from an EMBL/GenBank/DDBJ whole genome shotgun (WGS) entry which is preliminary data.</text>
</comment>
<dbReference type="AlphaFoldDB" id="A0A316AMB0"/>
<dbReference type="InterPro" id="IPR036291">
    <property type="entry name" value="NAD(P)-bd_dom_sf"/>
</dbReference>
<dbReference type="PANTHER" id="PTHR45458:SF1">
    <property type="entry name" value="SHORT CHAIN DEHYDROGENASE"/>
    <property type="match status" value="1"/>
</dbReference>
<dbReference type="GO" id="GO:0016616">
    <property type="term" value="F:oxidoreductase activity, acting on the CH-OH group of donors, NAD or NADP as acceptor"/>
    <property type="evidence" value="ECO:0007669"/>
    <property type="project" value="TreeGrafter"/>
</dbReference>
<name>A0A316AMB0_9ACTN</name>
<organism evidence="1 2">
    <name type="scientific">Quadrisphaera granulorum</name>
    <dbReference type="NCBI Taxonomy" id="317664"/>
    <lineage>
        <taxon>Bacteria</taxon>
        <taxon>Bacillati</taxon>
        <taxon>Actinomycetota</taxon>
        <taxon>Actinomycetes</taxon>
        <taxon>Kineosporiales</taxon>
        <taxon>Kineosporiaceae</taxon>
        <taxon>Quadrisphaera</taxon>
    </lineage>
</organism>
<evidence type="ECO:0000313" key="2">
    <source>
        <dbReference type="Proteomes" id="UP000245469"/>
    </source>
</evidence>
<sequence length="240" mass="25036">MSDSTSSSAGAAHPASALVIGASRGLGLGITAELLRRGTRVVATVRGVVPAALHELADGAAGRLLVERLDITDPVQVSALRDRLAQWTFDLLLVSAGVTHDQQLTAATMSAEEFSRVLVTNALSPMRVVEQLSHLVAPAGTIAVMSSGQGSVSGNHGGGWEVYRASKAALNQLMRSYAARLQGQHTLLLLAPGWVRTDLGGPQAGSTVEEAVPPLLDAVEAQKGRPGLQFIDRDGRPVAW</sequence>
<dbReference type="OrthoDB" id="9785826at2"/>
<dbReference type="Pfam" id="PF00106">
    <property type="entry name" value="adh_short"/>
    <property type="match status" value="1"/>
</dbReference>
<evidence type="ECO:0000313" key="1">
    <source>
        <dbReference type="EMBL" id="PWJ51147.1"/>
    </source>
</evidence>
<gene>
    <name evidence="1" type="ORF">BXY45_12124</name>
</gene>
<dbReference type="InterPro" id="IPR002347">
    <property type="entry name" value="SDR_fam"/>
</dbReference>
<dbReference type="EMBL" id="QGDQ01000021">
    <property type="protein sequence ID" value="PWJ51147.1"/>
    <property type="molecule type" value="Genomic_DNA"/>
</dbReference>
<keyword evidence="2" id="KW-1185">Reference proteome</keyword>
<proteinExistence type="predicted"/>
<dbReference type="SUPFAM" id="SSF51735">
    <property type="entry name" value="NAD(P)-binding Rossmann-fold domains"/>
    <property type="match status" value="1"/>
</dbReference>
<dbReference type="PRINTS" id="PR00081">
    <property type="entry name" value="GDHRDH"/>
</dbReference>
<reference evidence="1 2" key="1">
    <citation type="submission" date="2018-03" db="EMBL/GenBank/DDBJ databases">
        <title>Genomic Encyclopedia of Archaeal and Bacterial Type Strains, Phase II (KMG-II): from individual species to whole genera.</title>
        <authorList>
            <person name="Goeker M."/>
        </authorList>
    </citation>
    <scope>NUCLEOTIDE SEQUENCE [LARGE SCALE GENOMIC DNA]</scope>
    <source>
        <strain evidence="1 2">DSM 44889</strain>
    </source>
</reference>
<accession>A0A316AMB0</accession>